<comment type="caution">
    <text evidence="1">The sequence shown here is derived from an EMBL/GenBank/DDBJ whole genome shotgun (WGS) entry which is preliminary data.</text>
</comment>
<dbReference type="PANTHER" id="PTHR41390">
    <property type="entry name" value="CHROMOSOME 7, WHOLE GENOME SHOTGUN SEQUENCE"/>
    <property type="match status" value="1"/>
</dbReference>
<dbReference type="EMBL" id="JAVRRL010000001">
    <property type="protein sequence ID" value="KAK5118906.1"/>
    <property type="molecule type" value="Genomic_DNA"/>
</dbReference>
<sequence>MEQHAPVKQEDPVSAVLRPALKVGVACGCAGFLFGGTSGIIRGTEPFLFATASSFQTFALGTTFWTCRSLLLQTGLAARQEPADLATVSTLAGGISGSLLAALTRGRRSILPAALMWSLTGCLGQVAYNRYSNAPVEESSERKQGFWERTAKRKWSPMTFLSNEEYAEILREKMFKLDVEIAVIDDKLKALSGEESKILESERKTEEASSATT</sequence>
<name>A0AAN7TQT5_9PEZI</name>
<proteinExistence type="predicted"/>
<gene>
    <name evidence="1" type="ORF">LTR62_000117</name>
</gene>
<dbReference type="PANTHER" id="PTHR41390:SF1">
    <property type="entry name" value="NADH-UBIQUINONE OXIDOREDUCTASE 213 KDA SUBUNIT"/>
    <property type="match status" value="1"/>
</dbReference>
<dbReference type="AlphaFoldDB" id="A0AAN7TQT5"/>
<evidence type="ECO:0000313" key="2">
    <source>
        <dbReference type="Proteomes" id="UP001310890"/>
    </source>
</evidence>
<organism evidence="1 2">
    <name type="scientific">Meristemomyces frigidus</name>
    <dbReference type="NCBI Taxonomy" id="1508187"/>
    <lineage>
        <taxon>Eukaryota</taxon>
        <taxon>Fungi</taxon>
        <taxon>Dikarya</taxon>
        <taxon>Ascomycota</taxon>
        <taxon>Pezizomycotina</taxon>
        <taxon>Dothideomycetes</taxon>
        <taxon>Dothideomycetidae</taxon>
        <taxon>Mycosphaerellales</taxon>
        <taxon>Teratosphaeriaceae</taxon>
        <taxon>Meristemomyces</taxon>
    </lineage>
</organism>
<accession>A0AAN7TQT5</accession>
<evidence type="ECO:0000313" key="1">
    <source>
        <dbReference type="EMBL" id="KAK5118906.1"/>
    </source>
</evidence>
<protein>
    <submittedName>
        <fullName evidence="1">Uncharacterized protein</fullName>
    </submittedName>
</protein>
<dbReference type="Proteomes" id="UP001310890">
    <property type="component" value="Unassembled WGS sequence"/>
</dbReference>
<reference evidence="1" key="1">
    <citation type="submission" date="2023-08" db="EMBL/GenBank/DDBJ databases">
        <title>Black Yeasts Isolated from many extreme environments.</title>
        <authorList>
            <person name="Coleine C."/>
            <person name="Stajich J.E."/>
            <person name="Selbmann L."/>
        </authorList>
    </citation>
    <scope>NUCLEOTIDE SEQUENCE</scope>
    <source>
        <strain evidence="1">CCFEE 5401</strain>
    </source>
</reference>